<feature type="transmembrane region" description="Helical" evidence="6">
    <location>
        <begin position="186"/>
        <end position="210"/>
    </location>
</feature>
<reference evidence="8 9" key="1">
    <citation type="journal article" date="2021" name="Elife">
        <title>Chloroplast acquisition without the gene transfer in kleptoplastic sea slugs, Plakobranchus ocellatus.</title>
        <authorList>
            <person name="Maeda T."/>
            <person name="Takahashi S."/>
            <person name="Yoshida T."/>
            <person name="Shimamura S."/>
            <person name="Takaki Y."/>
            <person name="Nagai Y."/>
            <person name="Toyoda A."/>
            <person name="Suzuki Y."/>
            <person name="Arimoto A."/>
            <person name="Ishii H."/>
            <person name="Satoh N."/>
            <person name="Nishiyama T."/>
            <person name="Hasebe M."/>
            <person name="Maruyama T."/>
            <person name="Minagawa J."/>
            <person name="Obokata J."/>
            <person name="Shigenobu S."/>
        </authorList>
    </citation>
    <scope>NUCLEOTIDE SEQUENCE [LARGE SCALE GENOMIC DNA]</scope>
</reference>
<comment type="caution">
    <text evidence="8">The sequence shown here is derived from an EMBL/GenBank/DDBJ whole genome shotgun (WGS) entry which is preliminary data.</text>
</comment>
<dbReference type="PANTHER" id="PTHR46641:SF2">
    <property type="entry name" value="FMRFAMIDE RECEPTOR"/>
    <property type="match status" value="1"/>
</dbReference>
<evidence type="ECO:0000256" key="1">
    <source>
        <dbReference type="ARBA" id="ARBA00004370"/>
    </source>
</evidence>
<evidence type="ECO:0000313" key="8">
    <source>
        <dbReference type="EMBL" id="GFS04662.1"/>
    </source>
</evidence>
<dbReference type="EMBL" id="BMAT01006032">
    <property type="protein sequence ID" value="GFS04662.1"/>
    <property type="molecule type" value="Genomic_DNA"/>
</dbReference>
<keyword evidence="2 6" id="KW-0812">Transmembrane</keyword>
<evidence type="ECO:0000256" key="6">
    <source>
        <dbReference type="SAM" id="Phobius"/>
    </source>
</evidence>
<feature type="region of interest" description="Disordered" evidence="5">
    <location>
        <begin position="484"/>
        <end position="518"/>
    </location>
</feature>
<feature type="transmembrane region" description="Helical" evidence="6">
    <location>
        <begin position="81"/>
        <end position="101"/>
    </location>
</feature>
<evidence type="ECO:0000313" key="9">
    <source>
        <dbReference type="Proteomes" id="UP000762676"/>
    </source>
</evidence>
<keyword evidence="8" id="KW-0675">Receptor</keyword>
<feature type="region of interest" description="Disordered" evidence="5">
    <location>
        <begin position="440"/>
        <end position="465"/>
    </location>
</feature>
<sequence>MEYESIGYVIILPVLCTFGIFGNITTLIVLFKEKFQGVAYSYLKAIAALDLMSLVFVFLTVTRCSNCVLRDSHFGPFFEAYLYVFIGDVFVKSSFWTVLIFTAERCITSCFSTSALSLFIQRRVWGGREGGVMGNTFNQRHSVTASVAVVVVVAAIENSPRFWNYSIEDDEVVRRDIVEQHAFFKFYTWFDAVVMCLIPSVALIVLNAILIKFLRRRDRRPSAPSAFVVAGSGPSAELRPHQVSASQPVPVTHTTRRSKREQTRILVTLVGIIILMLATILPIFVLNLVGQDARFFSHEFLNSRITISILLAVNCSGNFVLYCMLNPRFWGLFKTTFALDRCNRTSCCCCYCCFCRCSSSAHQPATQIIVTRVAPTHFHHHHQQLQRLSVSQPYDQALENNTNLGTQATTSGINTGTTTLQTASVTHNTHGTDSAKLRLEAPSPKQKRSKLCSRPRTREMLPAESTPDRRFYQLVLRVINDLRSSQPSSSTLSRQDATSQPLSGKDMRPEEDGEREKL</sequence>
<dbReference type="PANTHER" id="PTHR46641">
    <property type="entry name" value="FMRFAMIDE RECEPTOR-RELATED"/>
    <property type="match status" value="1"/>
</dbReference>
<feature type="transmembrane region" description="Helical" evidence="6">
    <location>
        <begin position="265"/>
        <end position="285"/>
    </location>
</feature>
<feature type="transmembrane region" description="Helical" evidence="6">
    <location>
        <begin position="6"/>
        <end position="30"/>
    </location>
</feature>
<feature type="domain" description="G-protein coupled receptors family 1 profile" evidence="7">
    <location>
        <begin position="22"/>
        <end position="322"/>
    </location>
</feature>
<keyword evidence="4 6" id="KW-0472">Membrane</keyword>
<gene>
    <name evidence="8" type="ORF">ElyMa_002917400</name>
</gene>
<dbReference type="AlphaFoldDB" id="A0AAV4I6K1"/>
<keyword evidence="9" id="KW-1185">Reference proteome</keyword>
<evidence type="ECO:0000256" key="3">
    <source>
        <dbReference type="ARBA" id="ARBA00022989"/>
    </source>
</evidence>
<keyword evidence="3 6" id="KW-1133">Transmembrane helix</keyword>
<proteinExistence type="predicted"/>
<feature type="compositionally biased region" description="Basic and acidic residues" evidence="5">
    <location>
        <begin position="505"/>
        <end position="518"/>
    </location>
</feature>
<feature type="compositionally biased region" description="Basic residues" evidence="5">
    <location>
        <begin position="445"/>
        <end position="455"/>
    </location>
</feature>
<organism evidence="8 9">
    <name type="scientific">Elysia marginata</name>
    <dbReference type="NCBI Taxonomy" id="1093978"/>
    <lineage>
        <taxon>Eukaryota</taxon>
        <taxon>Metazoa</taxon>
        <taxon>Spiralia</taxon>
        <taxon>Lophotrochozoa</taxon>
        <taxon>Mollusca</taxon>
        <taxon>Gastropoda</taxon>
        <taxon>Heterobranchia</taxon>
        <taxon>Euthyneura</taxon>
        <taxon>Panpulmonata</taxon>
        <taxon>Sacoglossa</taxon>
        <taxon>Placobranchoidea</taxon>
        <taxon>Plakobranchidae</taxon>
        <taxon>Elysia</taxon>
    </lineage>
</organism>
<comment type="subcellular location">
    <subcellularLocation>
        <location evidence="1">Membrane</location>
    </subcellularLocation>
</comment>
<dbReference type="Proteomes" id="UP000762676">
    <property type="component" value="Unassembled WGS sequence"/>
</dbReference>
<dbReference type="SUPFAM" id="SSF81321">
    <property type="entry name" value="Family A G protein-coupled receptor-like"/>
    <property type="match status" value="1"/>
</dbReference>
<feature type="compositionally biased region" description="Low complexity" evidence="5">
    <location>
        <begin position="484"/>
        <end position="495"/>
    </location>
</feature>
<evidence type="ECO:0000256" key="4">
    <source>
        <dbReference type="ARBA" id="ARBA00023136"/>
    </source>
</evidence>
<name>A0AAV4I6K1_9GAST</name>
<dbReference type="Gene3D" id="1.20.1070.10">
    <property type="entry name" value="Rhodopsin 7-helix transmembrane proteins"/>
    <property type="match status" value="1"/>
</dbReference>
<dbReference type="CDD" id="cd14978">
    <property type="entry name" value="7tmA_FMRFamide_R-like"/>
    <property type="match status" value="1"/>
</dbReference>
<feature type="transmembrane region" description="Helical" evidence="6">
    <location>
        <begin position="42"/>
        <end position="61"/>
    </location>
</feature>
<evidence type="ECO:0000256" key="2">
    <source>
        <dbReference type="ARBA" id="ARBA00022692"/>
    </source>
</evidence>
<dbReference type="InterPro" id="IPR017452">
    <property type="entry name" value="GPCR_Rhodpsn_7TM"/>
</dbReference>
<dbReference type="PROSITE" id="PS50262">
    <property type="entry name" value="G_PROTEIN_RECEP_F1_2"/>
    <property type="match status" value="1"/>
</dbReference>
<accession>A0AAV4I6K1</accession>
<feature type="transmembrane region" description="Helical" evidence="6">
    <location>
        <begin position="305"/>
        <end position="325"/>
    </location>
</feature>
<evidence type="ECO:0000259" key="7">
    <source>
        <dbReference type="PROSITE" id="PS50262"/>
    </source>
</evidence>
<evidence type="ECO:0000256" key="5">
    <source>
        <dbReference type="SAM" id="MobiDB-lite"/>
    </source>
</evidence>
<feature type="compositionally biased region" description="Basic and acidic residues" evidence="5">
    <location>
        <begin position="456"/>
        <end position="465"/>
    </location>
</feature>
<dbReference type="GO" id="GO:0016020">
    <property type="term" value="C:membrane"/>
    <property type="evidence" value="ECO:0007669"/>
    <property type="project" value="UniProtKB-SubCell"/>
</dbReference>
<protein>
    <submittedName>
        <fullName evidence="8">Peptide receptor GPCR</fullName>
    </submittedName>
</protein>
<dbReference type="InterPro" id="IPR052954">
    <property type="entry name" value="GPCR-Ligand_Int"/>
</dbReference>